<evidence type="ECO:0000256" key="1">
    <source>
        <dbReference type="SAM" id="MobiDB-lite"/>
    </source>
</evidence>
<gene>
    <name evidence="2" type="ORF">C8A05DRAFT_40221</name>
</gene>
<proteinExistence type="predicted"/>
<feature type="region of interest" description="Disordered" evidence="1">
    <location>
        <begin position="634"/>
        <end position="656"/>
    </location>
</feature>
<evidence type="ECO:0000313" key="3">
    <source>
        <dbReference type="Proteomes" id="UP001303889"/>
    </source>
</evidence>
<feature type="compositionally biased region" description="Polar residues" evidence="1">
    <location>
        <begin position="372"/>
        <end position="386"/>
    </location>
</feature>
<keyword evidence="3" id="KW-1185">Reference proteome</keyword>
<feature type="compositionally biased region" description="Low complexity" evidence="1">
    <location>
        <begin position="596"/>
        <end position="608"/>
    </location>
</feature>
<evidence type="ECO:0000313" key="2">
    <source>
        <dbReference type="EMBL" id="KAK3907045.1"/>
    </source>
</evidence>
<feature type="compositionally biased region" description="Polar residues" evidence="1">
    <location>
        <begin position="543"/>
        <end position="562"/>
    </location>
</feature>
<feature type="compositionally biased region" description="Low complexity" evidence="1">
    <location>
        <begin position="105"/>
        <end position="115"/>
    </location>
</feature>
<dbReference type="EMBL" id="MU855315">
    <property type="protein sequence ID" value="KAK3907045.1"/>
    <property type="molecule type" value="Genomic_DNA"/>
</dbReference>
<comment type="caution">
    <text evidence="2">The sequence shown here is derived from an EMBL/GenBank/DDBJ whole genome shotgun (WGS) entry which is preliminary data.</text>
</comment>
<feature type="compositionally biased region" description="Low complexity" evidence="1">
    <location>
        <begin position="319"/>
        <end position="343"/>
    </location>
</feature>
<accession>A0AAN6MTY1</accession>
<sequence>MASLGPGHPGPVRWLALWVVGCGRSDTPPLWASWSPDYATGQAQIRRRYVQVPSAQSKLLERHDAWSAGRAPNVPQEVLDDVKARHARQLRPRAEPEQEQEQEPEPLSSQPLSSQPVPPANARREPLDSQPASPWGDRSSRKEPLSSQPSLSPHHSQSASPARSAVARNEPNQEDDDASEVPFSSWSPSPPAHLGPPGGHEKSATTTRTAYESVRPQDFPPSSSGASETELEFVPPGAITDVIEAIRPASRAPVVAALEPTPPSAQIIPCSLSERTSPARTLDAKRRRLMKGPTALFASPGPADRKHASRLVLPPANSAAAPLPLPSSSPAASSSPVSARMPAHPTELLSVPKPVEEDNSPPAGNQPRHNAATPQPTDNHGSSNPTDKLPPNGPPSQVPFTAFRVAYPDYQGSLGDFIRGVLCILQLQKDKALPEFLYDDFVRVFSGDYLHYIKALDTNQSALPAIHWYNHNVSRPLYTKGVLTRDNIHGVVLQYSVEVRAIHRKLKPSEPEARPLAPRQAPDKETTSKSLAHRPTARIVESHGSQQDGLSSAPTPLTTSPHLATRKAVSPFPKVNWATQGQPGAQEPRTTVAQRGVSSSGAFGVSSVPRPRVEASTSDATKGAALAIPRPLRTQVDSSPPAIPSLESPRIDKIPLPMASTPSLTIFSQISNPDSIPEATLKRRAGPRATGRSSPAEPGAKFKRRKTATKTTDLDRKVSRFRSFLLQKKMQSSAPGGSAPSSSV</sequence>
<dbReference type="Proteomes" id="UP001303889">
    <property type="component" value="Unassembled WGS sequence"/>
</dbReference>
<feature type="compositionally biased region" description="Low complexity" evidence="1">
    <location>
        <begin position="145"/>
        <end position="162"/>
    </location>
</feature>
<feature type="compositionally biased region" description="Polar residues" evidence="1">
    <location>
        <begin position="577"/>
        <end position="593"/>
    </location>
</feature>
<dbReference type="AlphaFoldDB" id="A0AAN6MTY1"/>
<feature type="region of interest" description="Disordered" evidence="1">
    <location>
        <begin position="670"/>
        <end position="716"/>
    </location>
</feature>
<reference evidence="2" key="1">
    <citation type="journal article" date="2023" name="Mol. Phylogenet. Evol.">
        <title>Genome-scale phylogeny and comparative genomics of the fungal order Sordariales.</title>
        <authorList>
            <person name="Hensen N."/>
            <person name="Bonometti L."/>
            <person name="Westerberg I."/>
            <person name="Brannstrom I.O."/>
            <person name="Guillou S."/>
            <person name="Cros-Aarteil S."/>
            <person name="Calhoun S."/>
            <person name="Haridas S."/>
            <person name="Kuo A."/>
            <person name="Mondo S."/>
            <person name="Pangilinan J."/>
            <person name="Riley R."/>
            <person name="LaButti K."/>
            <person name="Andreopoulos B."/>
            <person name="Lipzen A."/>
            <person name="Chen C."/>
            <person name="Yan M."/>
            <person name="Daum C."/>
            <person name="Ng V."/>
            <person name="Clum A."/>
            <person name="Steindorff A."/>
            <person name="Ohm R.A."/>
            <person name="Martin F."/>
            <person name="Silar P."/>
            <person name="Natvig D.O."/>
            <person name="Lalanne C."/>
            <person name="Gautier V."/>
            <person name="Ament-Velasquez S.L."/>
            <person name="Kruys A."/>
            <person name="Hutchinson M.I."/>
            <person name="Powell A.J."/>
            <person name="Barry K."/>
            <person name="Miller A.N."/>
            <person name="Grigoriev I.V."/>
            <person name="Debuchy R."/>
            <person name="Gladieux P."/>
            <person name="Hiltunen Thoren M."/>
            <person name="Johannesson H."/>
        </authorList>
    </citation>
    <scope>NUCLEOTIDE SEQUENCE</scope>
    <source>
        <strain evidence="2">CBS 103.79</strain>
    </source>
</reference>
<feature type="region of interest" description="Disordered" evidence="1">
    <location>
        <begin position="87"/>
        <end position="233"/>
    </location>
</feature>
<reference evidence="2" key="2">
    <citation type="submission" date="2023-05" db="EMBL/GenBank/DDBJ databases">
        <authorList>
            <consortium name="Lawrence Berkeley National Laboratory"/>
            <person name="Steindorff A."/>
            <person name="Hensen N."/>
            <person name="Bonometti L."/>
            <person name="Westerberg I."/>
            <person name="Brannstrom I.O."/>
            <person name="Guillou S."/>
            <person name="Cros-Aarteil S."/>
            <person name="Calhoun S."/>
            <person name="Haridas S."/>
            <person name="Kuo A."/>
            <person name="Mondo S."/>
            <person name="Pangilinan J."/>
            <person name="Riley R."/>
            <person name="Labutti K."/>
            <person name="Andreopoulos B."/>
            <person name="Lipzen A."/>
            <person name="Chen C."/>
            <person name="Yanf M."/>
            <person name="Daum C."/>
            <person name="Ng V."/>
            <person name="Clum A."/>
            <person name="Ohm R."/>
            <person name="Martin F."/>
            <person name="Silar P."/>
            <person name="Natvig D."/>
            <person name="Lalanne C."/>
            <person name="Gautier V."/>
            <person name="Ament-Velasquez S.L."/>
            <person name="Kruys A."/>
            <person name="Hutchinson M.I."/>
            <person name="Powell A.J."/>
            <person name="Barry K."/>
            <person name="Miller A.N."/>
            <person name="Grigoriev I.V."/>
            <person name="Debuchy R."/>
            <person name="Gladieux P."/>
            <person name="Thoren M.H."/>
            <person name="Johannesson H."/>
        </authorList>
    </citation>
    <scope>NUCLEOTIDE SEQUENCE</scope>
    <source>
        <strain evidence="2">CBS 103.79</strain>
    </source>
</reference>
<feature type="region of interest" description="Disordered" evidence="1">
    <location>
        <begin position="506"/>
        <end position="621"/>
    </location>
</feature>
<feature type="region of interest" description="Disordered" evidence="1">
    <location>
        <begin position="319"/>
        <end position="397"/>
    </location>
</feature>
<protein>
    <submittedName>
        <fullName evidence="2">Uncharacterized protein</fullName>
    </submittedName>
</protein>
<name>A0AAN6MTY1_9PEZI</name>
<organism evidence="2 3">
    <name type="scientific">Staphylotrichum tortipilum</name>
    <dbReference type="NCBI Taxonomy" id="2831512"/>
    <lineage>
        <taxon>Eukaryota</taxon>
        <taxon>Fungi</taxon>
        <taxon>Dikarya</taxon>
        <taxon>Ascomycota</taxon>
        <taxon>Pezizomycotina</taxon>
        <taxon>Sordariomycetes</taxon>
        <taxon>Sordariomycetidae</taxon>
        <taxon>Sordariales</taxon>
        <taxon>Chaetomiaceae</taxon>
        <taxon>Staphylotrichum</taxon>
    </lineage>
</organism>